<organism evidence="2 3">
    <name type="scientific">Acer saccharum</name>
    <name type="common">Sugar maple</name>
    <dbReference type="NCBI Taxonomy" id="4024"/>
    <lineage>
        <taxon>Eukaryota</taxon>
        <taxon>Viridiplantae</taxon>
        <taxon>Streptophyta</taxon>
        <taxon>Embryophyta</taxon>
        <taxon>Tracheophyta</taxon>
        <taxon>Spermatophyta</taxon>
        <taxon>Magnoliopsida</taxon>
        <taxon>eudicotyledons</taxon>
        <taxon>Gunneridae</taxon>
        <taxon>Pentapetalae</taxon>
        <taxon>rosids</taxon>
        <taxon>malvids</taxon>
        <taxon>Sapindales</taxon>
        <taxon>Sapindaceae</taxon>
        <taxon>Hippocastanoideae</taxon>
        <taxon>Acereae</taxon>
        <taxon>Acer</taxon>
    </lineage>
</organism>
<comment type="caution">
    <text evidence="2">The sequence shown here is derived from an EMBL/GenBank/DDBJ whole genome shotgun (WGS) entry which is preliminary data.</text>
</comment>
<evidence type="ECO:0000313" key="3">
    <source>
        <dbReference type="Proteomes" id="UP001168877"/>
    </source>
</evidence>
<protein>
    <submittedName>
        <fullName evidence="2">Uncharacterized protein</fullName>
    </submittedName>
</protein>
<keyword evidence="1" id="KW-0175">Coiled coil</keyword>
<name>A0AA39VYP9_ACESA</name>
<reference evidence="2" key="1">
    <citation type="journal article" date="2022" name="Plant J.">
        <title>Strategies of tolerance reflected in two North American maple genomes.</title>
        <authorList>
            <person name="McEvoy S.L."/>
            <person name="Sezen U.U."/>
            <person name="Trouern-Trend A."/>
            <person name="McMahon S.M."/>
            <person name="Schaberg P.G."/>
            <person name="Yang J."/>
            <person name="Wegrzyn J.L."/>
            <person name="Swenson N.G."/>
        </authorList>
    </citation>
    <scope>NUCLEOTIDE SEQUENCE</scope>
    <source>
        <strain evidence="2">NS2018</strain>
    </source>
</reference>
<proteinExistence type="predicted"/>
<reference evidence="2" key="2">
    <citation type="submission" date="2023-06" db="EMBL/GenBank/DDBJ databases">
        <authorList>
            <person name="Swenson N.G."/>
            <person name="Wegrzyn J.L."/>
            <person name="Mcevoy S.L."/>
        </authorList>
    </citation>
    <scope>NUCLEOTIDE SEQUENCE</scope>
    <source>
        <strain evidence="2">NS2018</strain>
        <tissue evidence="2">Leaf</tissue>
    </source>
</reference>
<sequence length="215" mass="25978">MSCSRAEHKTIEYLNPLQLFRESMKRDYYNPVFLAFSFRDKYASVAITEDFLCHALPHSKLPRDETLFDRLLNIIHSIQNDPVEEYELLGIVVGYINPVENIHNLMANLCKRGNFESLKYTCWKDDITSANSAWDRSPFWSFFWRRIKFPKEYSELHKRSEEFFFAVKMLQTFLEFFGSLYMDEFEEIEDEFEEIEEIEDEFEEKEDEDDEREDK</sequence>
<keyword evidence="3" id="KW-1185">Reference proteome</keyword>
<dbReference type="Proteomes" id="UP001168877">
    <property type="component" value="Unassembled WGS sequence"/>
</dbReference>
<dbReference type="EMBL" id="JAUESC010000004">
    <property type="protein sequence ID" value="KAK0595661.1"/>
    <property type="molecule type" value="Genomic_DNA"/>
</dbReference>
<evidence type="ECO:0000256" key="1">
    <source>
        <dbReference type="SAM" id="Coils"/>
    </source>
</evidence>
<evidence type="ECO:0000313" key="2">
    <source>
        <dbReference type="EMBL" id="KAK0595661.1"/>
    </source>
</evidence>
<gene>
    <name evidence="2" type="ORF">LWI29_008830</name>
</gene>
<dbReference type="AlphaFoldDB" id="A0AA39VYP9"/>
<accession>A0AA39VYP9</accession>
<feature type="coiled-coil region" evidence="1">
    <location>
        <begin position="181"/>
        <end position="215"/>
    </location>
</feature>